<evidence type="ECO:0000313" key="3">
    <source>
        <dbReference type="Proteomes" id="UP000308000"/>
    </source>
</evidence>
<evidence type="ECO:0000313" key="2">
    <source>
        <dbReference type="EMBL" id="TLK30865.1"/>
    </source>
</evidence>
<accession>A0AAJ5K6F2</accession>
<organism evidence="2 3">
    <name type="scientific">Deinococcus metallilatus</name>
    <dbReference type="NCBI Taxonomy" id="1211322"/>
    <lineage>
        <taxon>Bacteria</taxon>
        <taxon>Thermotogati</taxon>
        <taxon>Deinococcota</taxon>
        <taxon>Deinococci</taxon>
        <taxon>Deinococcales</taxon>
        <taxon>Deinococcaceae</taxon>
        <taxon>Deinococcus</taxon>
    </lineage>
</organism>
<protein>
    <submittedName>
        <fullName evidence="2">Uncharacterized protein</fullName>
    </submittedName>
</protein>
<dbReference type="EMBL" id="VBRC01000002">
    <property type="protein sequence ID" value="TLK30865.1"/>
    <property type="molecule type" value="Genomic_DNA"/>
</dbReference>
<evidence type="ECO:0000313" key="4">
    <source>
        <dbReference type="Proteomes" id="UP000536909"/>
    </source>
</evidence>
<name>A0AAJ5K6F2_9DEIO</name>
<comment type="caution">
    <text evidence="2">The sequence shown here is derived from an EMBL/GenBank/DDBJ whole genome shotgun (WGS) entry which is preliminary data.</text>
</comment>
<reference evidence="2 3" key="1">
    <citation type="submission" date="2019-04" db="EMBL/GenBank/DDBJ databases">
        <title>Deinococcus metalilatus MA1002 mutant No.5.</title>
        <authorList>
            <person name="Park W."/>
            <person name="Park C."/>
        </authorList>
    </citation>
    <scope>NUCLEOTIDE SEQUENCE [LARGE SCALE GENOMIC DNA]</scope>
    <source>
        <strain evidence="2 3">MA1002-m5</strain>
    </source>
</reference>
<sequence>MSDADKKVQALDDEILEDTVLVHRRMRPRVQRRETLVTLALRALLEAPEGRLETPILASDPVRR</sequence>
<dbReference type="EMBL" id="JACHFV010000002">
    <property type="protein sequence ID" value="MBB5293768.1"/>
    <property type="molecule type" value="Genomic_DNA"/>
</dbReference>
<keyword evidence="4" id="KW-1185">Reference proteome</keyword>
<proteinExistence type="predicted"/>
<dbReference type="RefSeq" id="WP_129117576.1">
    <property type="nucleotide sequence ID" value="NZ_BSUI01000040.1"/>
</dbReference>
<dbReference type="Proteomes" id="UP000536909">
    <property type="component" value="Unassembled WGS sequence"/>
</dbReference>
<reference evidence="1 4" key="2">
    <citation type="submission" date="2020-08" db="EMBL/GenBank/DDBJ databases">
        <title>Genomic Encyclopedia of Type Strains, Phase IV (KMG-IV): sequencing the most valuable type-strain genomes for metagenomic binning, comparative biology and taxonomic classification.</title>
        <authorList>
            <person name="Goeker M."/>
        </authorList>
    </citation>
    <scope>NUCLEOTIDE SEQUENCE [LARGE SCALE GENOMIC DNA]</scope>
    <source>
        <strain evidence="1 4">DSM 105434</strain>
    </source>
</reference>
<dbReference type="Proteomes" id="UP000308000">
    <property type="component" value="Unassembled WGS sequence"/>
</dbReference>
<dbReference type="AlphaFoldDB" id="A0AAJ5K6F2"/>
<gene>
    <name evidence="2" type="ORF">FCS05_03675</name>
    <name evidence="1" type="ORF">HNQ10_000581</name>
</gene>
<evidence type="ECO:0000313" key="1">
    <source>
        <dbReference type="EMBL" id="MBB5293768.1"/>
    </source>
</evidence>